<evidence type="ECO:0000313" key="8">
    <source>
        <dbReference type="EMBL" id="HDM89783.1"/>
    </source>
</evidence>
<keyword evidence="2" id="KW-1003">Cell membrane</keyword>
<organism evidence="8">
    <name type="scientific">candidate division WOR-3 bacterium</name>
    <dbReference type="NCBI Taxonomy" id="2052148"/>
    <lineage>
        <taxon>Bacteria</taxon>
        <taxon>Bacteria division WOR-3</taxon>
    </lineage>
</organism>
<proteinExistence type="predicted"/>
<comment type="subcellular location">
    <subcellularLocation>
        <location evidence="1">Cell membrane</location>
        <topology evidence="1">Multi-pass membrane protein</topology>
    </subcellularLocation>
</comment>
<dbReference type="SUPFAM" id="SSF52540">
    <property type="entry name" value="P-loop containing nucleoside triphosphate hydrolases"/>
    <property type="match status" value="1"/>
</dbReference>
<protein>
    <recommendedName>
        <fullName evidence="7">Polysaccharide chain length determinant N-terminal domain-containing protein</fullName>
    </recommendedName>
</protein>
<dbReference type="Proteomes" id="UP000885931">
    <property type="component" value="Unassembled WGS sequence"/>
</dbReference>
<keyword evidence="3 6" id="KW-0812">Transmembrane</keyword>
<dbReference type="InterPro" id="IPR027417">
    <property type="entry name" value="P-loop_NTPase"/>
</dbReference>
<dbReference type="AlphaFoldDB" id="A0A7C1BDE5"/>
<dbReference type="Pfam" id="PF02706">
    <property type="entry name" value="Wzz"/>
    <property type="match status" value="1"/>
</dbReference>
<evidence type="ECO:0000256" key="3">
    <source>
        <dbReference type="ARBA" id="ARBA00022692"/>
    </source>
</evidence>
<comment type="caution">
    <text evidence="8">The sequence shown here is derived from an EMBL/GenBank/DDBJ whole genome shotgun (WGS) entry which is preliminary data.</text>
</comment>
<feature type="transmembrane region" description="Helical" evidence="6">
    <location>
        <begin position="192"/>
        <end position="211"/>
    </location>
</feature>
<dbReference type="GO" id="GO:0004713">
    <property type="term" value="F:protein tyrosine kinase activity"/>
    <property type="evidence" value="ECO:0007669"/>
    <property type="project" value="TreeGrafter"/>
</dbReference>
<keyword evidence="5 6" id="KW-0472">Membrane</keyword>
<gene>
    <name evidence="8" type="ORF">ENG67_01060</name>
</gene>
<dbReference type="PANTHER" id="PTHR32309">
    <property type="entry name" value="TYROSINE-PROTEIN KINASE"/>
    <property type="match status" value="1"/>
</dbReference>
<keyword evidence="4 6" id="KW-1133">Transmembrane helix</keyword>
<dbReference type="Gene3D" id="3.40.50.300">
    <property type="entry name" value="P-loop containing nucleotide triphosphate hydrolases"/>
    <property type="match status" value="1"/>
</dbReference>
<evidence type="ECO:0000256" key="4">
    <source>
        <dbReference type="ARBA" id="ARBA00022989"/>
    </source>
</evidence>
<name>A0A7C1BDE5_UNCW3</name>
<dbReference type="PANTHER" id="PTHR32309:SF13">
    <property type="entry name" value="FERRIC ENTEROBACTIN TRANSPORT PROTEIN FEPE"/>
    <property type="match status" value="1"/>
</dbReference>
<accession>A0A7C1BDE5</accession>
<evidence type="ECO:0000256" key="5">
    <source>
        <dbReference type="ARBA" id="ARBA00023136"/>
    </source>
</evidence>
<evidence type="ECO:0000256" key="2">
    <source>
        <dbReference type="ARBA" id="ARBA00022475"/>
    </source>
</evidence>
<evidence type="ECO:0000256" key="6">
    <source>
        <dbReference type="SAM" id="Phobius"/>
    </source>
</evidence>
<feature type="domain" description="Polysaccharide chain length determinant N-terminal" evidence="7">
    <location>
        <begin position="10"/>
        <end position="99"/>
    </location>
</feature>
<dbReference type="InterPro" id="IPR003856">
    <property type="entry name" value="LPS_length_determ_N"/>
</dbReference>
<reference evidence="8" key="1">
    <citation type="journal article" date="2020" name="mSystems">
        <title>Genome- and Community-Level Interaction Insights into Carbon Utilization and Element Cycling Functions of Hydrothermarchaeota in Hydrothermal Sediment.</title>
        <authorList>
            <person name="Zhou Z."/>
            <person name="Liu Y."/>
            <person name="Xu W."/>
            <person name="Pan J."/>
            <person name="Luo Z.H."/>
            <person name="Li M."/>
        </authorList>
    </citation>
    <scope>NUCLEOTIDE SEQUENCE [LARGE SCALE GENOMIC DNA]</scope>
    <source>
        <strain evidence="8">HyVt-237</strain>
    </source>
</reference>
<dbReference type="GO" id="GO:0005886">
    <property type="term" value="C:plasma membrane"/>
    <property type="evidence" value="ECO:0007669"/>
    <property type="project" value="UniProtKB-SubCell"/>
</dbReference>
<sequence length="442" mass="48856">MEKGFEAGTFDPRDILKVFARYRAWWLYPTLLLGLLALVISFLTPNSYKATLTALPPEVAGAGLFGSGGPSLLTKGIPSNALQAIAILKSREIKEKAIDRFRLDTLYGVTSREKALRKFSRDLRIFYDQNGGVIKVEVVSKDPELAARVANFVVDQAEEINERLQVFLRKPMLRVVDKAIPPDRKYRPRRGVNTAAGLVVGFFLGLLLVIVRHSFDDRLYDARSAGRALPDVEIFSVVPRLKGVDPLRTPDDAFPPVGLLPFLEKVAEAGRGLFAFTGPRGKEGKTFLALCAGRYLARNYEVLLIDANPTSRGITALTGLRGSRGLSDMGGAESLKELIAVPEGFSFRVLPAGQGEKVDYSGLASAIEHFTTQFEFVLLELPGMLVPGFPVEMLKIPGDILLVLRYSRSKLSDLREIGLLFGGFRDRFRLVLDDYDEKIHSL</sequence>
<evidence type="ECO:0000256" key="1">
    <source>
        <dbReference type="ARBA" id="ARBA00004651"/>
    </source>
</evidence>
<feature type="transmembrane region" description="Helical" evidence="6">
    <location>
        <begin position="25"/>
        <end position="43"/>
    </location>
</feature>
<dbReference type="EMBL" id="DRBW01000040">
    <property type="protein sequence ID" value="HDM89783.1"/>
    <property type="molecule type" value="Genomic_DNA"/>
</dbReference>
<evidence type="ECO:0000259" key="7">
    <source>
        <dbReference type="Pfam" id="PF02706"/>
    </source>
</evidence>
<dbReference type="InterPro" id="IPR050445">
    <property type="entry name" value="Bact_polysacc_biosynth/exp"/>
</dbReference>